<dbReference type="HOGENOM" id="CLU_031953_0_1_6"/>
<dbReference type="GO" id="GO:0006102">
    <property type="term" value="P:isocitrate metabolic process"/>
    <property type="evidence" value="ECO:0007669"/>
    <property type="project" value="TreeGrafter"/>
</dbReference>
<dbReference type="EMBL" id="LN614830">
    <property type="protein sequence ID" value="CEG62039.1"/>
    <property type="molecule type" value="Genomic_DNA"/>
</dbReference>
<evidence type="ECO:0000256" key="2">
    <source>
        <dbReference type="ARBA" id="ARBA00023002"/>
    </source>
</evidence>
<dbReference type="PANTHER" id="PTHR11835">
    <property type="entry name" value="DECARBOXYLATING DEHYDROGENASES-ISOCITRATE, ISOPROPYLMALATE, TARTRATE"/>
    <property type="match status" value="1"/>
</dbReference>
<dbReference type="GO" id="GO:0051287">
    <property type="term" value="F:NAD binding"/>
    <property type="evidence" value="ECO:0007669"/>
    <property type="project" value="InterPro"/>
</dbReference>
<feature type="domain" description="Isopropylmalate dehydrogenase-like" evidence="3">
    <location>
        <begin position="3"/>
        <end position="357"/>
    </location>
</feature>
<dbReference type="SMART" id="SM01329">
    <property type="entry name" value="Iso_dh"/>
    <property type="match status" value="1"/>
</dbReference>
<dbReference type="GO" id="GO:0000287">
    <property type="term" value="F:magnesium ion binding"/>
    <property type="evidence" value="ECO:0007669"/>
    <property type="project" value="InterPro"/>
</dbReference>
<keyword evidence="2" id="KW-0560">Oxidoreductase</keyword>
<reference evidence="4" key="2">
    <citation type="submission" date="2014-09" db="EMBL/GenBank/DDBJ databases">
        <authorList>
            <person name="GOMEZ-VALERO Laura"/>
        </authorList>
    </citation>
    <scope>NUCLEOTIDE SEQUENCE</scope>
    <source>
        <strain evidence="4">ATCC33218</strain>
    </source>
</reference>
<evidence type="ECO:0000256" key="1">
    <source>
        <dbReference type="ARBA" id="ARBA00007769"/>
    </source>
</evidence>
<keyword evidence="7" id="KW-1185">Reference proteome</keyword>
<proteinExistence type="inferred from homology"/>
<dbReference type="GO" id="GO:0004449">
    <property type="term" value="F:isocitrate dehydrogenase (NAD+) activity"/>
    <property type="evidence" value="ECO:0007669"/>
    <property type="project" value="TreeGrafter"/>
</dbReference>
<reference evidence="6" key="1">
    <citation type="submission" date="2014-09" db="EMBL/GenBank/DDBJ databases">
        <authorList>
            <person name="Gomez-Valero L."/>
        </authorList>
    </citation>
    <scope>NUCLEOTIDE SEQUENCE [LARGE SCALE GENOMIC DNA]</scope>
    <source>
        <strain evidence="6">ATCC33218</strain>
    </source>
</reference>
<protein>
    <submittedName>
        <fullName evidence="5">Isocitrate/isopropylmalate dehydrogenase</fullName>
    </submittedName>
    <submittedName>
        <fullName evidence="4">Protein dlpA</fullName>
    </submittedName>
</protein>
<name>A0A098GHU5_LEGMI</name>
<reference evidence="5 7" key="3">
    <citation type="submission" date="2016-10" db="EMBL/GenBank/DDBJ databases">
        <authorList>
            <person name="Varghese N."/>
            <person name="Submissions S."/>
        </authorList>
    </citation>
    <scope>NUCLEOTIDE SEQUENCE [LARGE SCALE GENOMIC DNA]</scope>
    <source>
        <strain evidence="5 7">ATCC 33218</strain>
    </source>
</reference>
<evidence type="ECO:0000313" key="5">
    <source>
        <dbReference type="EMBL" id="SCY76077.1"/>
    </source>
</evidence>
<dbReference type="PANTHER" id="PTHR11835:SF34">
    <property type="entry name" value="ISOCITRATE DEHYDROGENASE [NAD] SUBUNIT ALPHA, MITOCHONDRIAL"/>
    <property type="match status" value="1"/>
</dbReference>
<evidence type="ECO:0000313" key="4">
    <source>
        <dbReference type="EMBL" id="CEG62039.1"/>
    </source>
</evidence>
<evidence type="ECO:0000313" key="7">
    <source>
        <dbReference type="Proteomes" id="UP000182998"/>
    </source>
</evidence>
<dbReference type="InterPro" id="IPR019818">
    <property type="entry name" value="IsoCit/isopropylmalate_DH_CS"/>
</dbReference>
<dbReference type="Proteomes" id="UP000032414">
    <property type="component" value="Chromosome I"/>
</dbReference>
<dbReference type="PROSITE" id="PS00470">
    <property type="entry name" value="IDH_IMDH"/>
    <property type="match status" value="1"/>
</dbReference>
<dbReference type="RefSeq" id="WP_045100173.1">
    <property type="nucleotide sequence ID" value="NZ_CP020614.1"/>
</dbReference>
<sequence length="364" mass="40269">MIKIAVLPGDGIGADVTMAAIPVFKALDIPAELSFGDIGWTFWQKEGNPIPERTWALIKQADATLLGATTSKPEREAKAELAIELNHAKLHYVSPIIQLRQQLDLFANVRPCFNIKAEGPDFNFCVIRENTEGLYSGFDYYPLPAALQSLLQEKQAWQETPNNEISCSLRLQTKKGLTRIFRFAFDYAVRHKMTRVTLADKPNVLRQSGAFARELFESVASDYPHIKADILNVDAVGLWLVRRPEEFGVIVAENMFGDILSDVGAGVMGGLGFAPSANIGQHGGYFEPVHGSAPRIKAHRANPSAMFLTIGLLLNHFGYAKQADKVKRAVKQVIKERRFVSYDLGGQSTTEEMASAIIDYCLTI</sequence>
<gene>
    <name evidence="4" type="ORF">LMI_2788</name>
    <name evidence="5" type="ORF">SAMN02982997_02823</name>
</gene>
<accession>A0A098GHU5</accession>
<dbReference type="STRING" id="451.B6N58_02280"/>
<dbReference type="Pfam" id="PF00180">
    <property type="entry name" value="Iso_dh"/>
    <property type="match status" value="1"/>
</dbReference>
<evidence type="ECO:0000259" key="3">
    <source>
        <dbReference type="SMART" id="SM01329"/>
    </source>
</evidence>
<dbReference type="GO" id="GO:0006099">
    <property type="term" value="P:tricarboxylic acid cycle"/>
    <property type="evidence" value="ECO:0007669"/>
    <property type="project" value="TreeGrafter"/>
</dbReference>
<organism evidence="4 6">
    <name type="scientific">Legionella micdadei</name>
    <name type="common">Tatlockia micdadei</name>
    <dbReference type="NCBI Taxonomy" id="451"/>
    <lineage>
        <taxon>Bacteria</taxon>
        <taxon>Pseudomonadati</taxon>
        <taxon>Pseudomonadota</taxon>
        <taxon>Gammaproteobacteria</taxon>
        <taxon>Legionellales</taxon>
        <taxon>Legionellaceae</taxon>
        <taxon>Legionella</taxon>
    </lineage>
</organism>
<dbReference type="AlphaFoldDB" id="A0A098GHU5"/>
<dbReference type="EMBL" id="FMVN01000017">
    <property type="protein sequence ID" value="SCY76077.1"/>
    <property type="molecule type" value="Genomic_DNA"/>
</dbReference>
<dbReference type="Proteomes" id="UP000182998">
    <property type="component" value="Unassembled WGS sequence"/>
</dbReference>
<comment type="similarity">
    <text evidence="1">Belongs to the isocitrate and isopropylmalate dehydrogenases family.</text>
</comment>
<dbReference type="PATRIC" id="fig|451.8.peg.2388"/>
<dbReference type="Gene3D" id="3.40.718.10">
    <property type="entry name" value="Isopropylmalate Dehydrogenase"/>
    <property type="match status" value="1"/>
</dbReference>
<evidence type="ECO:0000313" key="6">
    <source>
        <dbReference type="Proteomes" id="UP000032414"/>
    </source>
</evidence>
<dbReference type="SUPFAM" id="SSF53659">
    <property type="entry name" value="Isocitrate/Isopropylmalate dehydrogenase-like"/>
    <property type="match status" value="1"/>
</dbReference>
<dbReference type="KEGG" id="tmc:LMI_2788"/>
<dbReference type="InterPro" id="IPR024084">
    <property type="entry name" value="IsoPropMal-DH-like_dom"/>
</dbReference>